<dbReference type="Proteomes" id="UP000234331">
    <property type="component" value="Unassembled WGS sequence"/>
</dbReference>
<accession>A0A2I2L274</accession>
<dbReference type="InterPro" id="IPR000305">
    <property type="entry name" value="GIY-YIG_endonuc"/>
</dbReference>
<protein>
    <recommendedName>
        <fullName evidence="2">GIY-YIG domain-containing protein</fullName>
    </recommendedName>
</protein>
<feature type="compositionally biased region" description="Acidic residues" evidence="1">
    <location>
        <begin position="278"/>
        <end position="289"/>
    </location>
</feature>
<dbReference type="Pfam" id="PF01541">
    <property type="entry name" value="GIY-YIG"/>
    <property type="match status" value="1"/>
</dbReference>
<dbReference type="RefSeq" id="WP_101836244.1">
    <property type="nucleotide sequence ID" value="NZ_FZMO01000556.1"/>
</dbReference>
<evidence type="ECO:0000256" key="1">
    <source>
        <dbReference type="SAM" id="MobiDB-lite"/>
    </source>
</evidence>
<dbReference type="AlphaFoldDB" id="A0A2I2L274"/>
<gene>
    <name evidence="3" type="ORF">FRACA_880018</name>
</gene>
<dbReference type="PROSITE" id="PS50164">
    <property type="entry name" value="GIY_YIG"/>
    <property type="match status" value="1"/>
</dbReference>
<feature type="domain" description="GIY-YIG" evidence="2">
    <location>
        <begin position="43"/>
        <end position="123"/>
    </location>
</feature>
<dbReference type="Gene3D" id="3.40.1440.10">
    <property type="entry name" value="GIY-YIG endonuclease"/>
    <property type="match status" value="1"/>
</dbReference>
<dbReference type="InterPro" id="IPR035901">
    <property type="entry name" value="GIY-YIG_endonuc_sf"/>
</dbReference>
<organism evidence="3 4">
    <name type="scientific">Frankia canadensis</name>
    <dbReference type="NCBI Taxonomy" id="1836972"/>
    <lineage>
        <taxon>Bacteria</taxon>
        <taxon>Bacillati</taxon>
        <taxon>Actinomycetota</taxon>
        <taxon>Actinomycetes</taxon>
        <taxon>Frankiales</taxon>
        <taxon>Frankiaceae</taxon>
        <taxon>Frankia</taxon>
    </lineage>
</organism>
<feature type="region of interest" description="Disordered" evidence="1">
    <location>
        <begin position="259"/>
        <end position="289"/>
    </location>
</feature>
<reference evidence="3 4" key="1">
    <citation type="submission" date="2017-06" db="EMBL/GenBank/DDBJ databases">
        <authorList>
            <person name="Kim H.J."/>
            <person name="Triplett B.A."/>
        </authorList>
    </citation>
    <scope>NUCLEOTIDE SEQUENCE [LARGE SCALE GENOMIC DNA]</scope>
    <source>
        <strain evidence="3">FRACA_ARgP5</strain>
    </source>
</reference>
<name>A0A2I2L274_9ACTN</name>
<evidence type="ECO:0000313" key="3">
    <source>
        <dbReference type="EMBL" id="SNQ51967.1"/>
    </source>
</evidence>
<dbReference type="EMBL" id="FZMO01000556">
    <property type="protein sequence ID" value="SNQ51967.1"/>
    <property type="molecule type" value="Genomic_DNA"/>
</dbReference>
<keyword evidence="4" id="KW-1185">Reference proteome</keyword>
<proteinExistence type="predicted"/>
<dbReference type="CDD" id="cd00719">
    <property type="entry name" value="GIY-YIG_SF"/>
    <property type="match status" value="1"/>
</dbReference>
<evidence type="ECO:0000313" key="4">
    <source>
        <dbReference type="Proteomes" id="UP000234331"/>
    </source>
</evidence>
<sequence>MTLGSVAEFKLSITKALADQLAEALDPLEPCPLKSENLNQLQDRPGVYVLFLDDSRVYVGKTAKALPERLSQHLKKISGRSKLSLDRMGFVCVYVDKDMDSIAPERMLIARYTSAGDVPWNNNGFGNKDPGRRRDHSLVKINHFDADYPINLDIPALLLNTRTSVSTTLATLKKMLPFNFRYDTGNKGKSIMKSSYVTIPSTATTFRSVIEEVIQALPAGWQATALPGYAILYREEDDVVYRSATGWWRKSLKDDAVWHPGPSQRDYSQEPIPSDAEIIPDVESPDDDS</sequence>
<evidence type="ECO:0000259" key="2">
    <source>
        <dbReference type="PROSITE" id="PS50164"/>
    </source>
</evidence>